<dbReference type="AlphaFoldDB" id="A0A919F5D3"/>
<accession>A0A919F5D3</accession>
<protein>
    <submittedName>
        <fullName evidence="1">Uncharacterized protein</fullName>
    </submittedName>
</protein>
<dbReference type="Proteomes" id="UP000623958">
    <property type="component" value="Unassembled WGS sequence"/>
</dbReference>
<name>A0A919F5D3_9XANT</name>
<proteinExistence type="predicted"/>
<evidence type="ECO:0000313" key="1">
    <source>
        <dbReference type="EMBL" id="GHH46600.1"/>
    </source>
</evidence>
<reference evidence="1" key="1">
    <citation type="journal article" date="2014" name="Int. J. Syst. Evol. Microbiol.">
        <title>Complete genome sequence of Corynebacterium casei LMG S-19264T (=DSM 44701T), isolated from a smear-ripened cheese.</title>
        <authorList>
            <consortium name="US DOE Joint Genome Institute (JGI-PGF)"/>
            <person name="Walter F."/>
            <person name="Albersmeier A."/>
            <person name="Kalinowski J."/>
            <person name="Ruckert C."/>
        </authorList>
    </citation>
    <scope>NUCLEOTIDE SEQUENCE</scope>
    <source>
        <strain evidence="1">JCM 13306</strain>
    </source>
</reference>
<gene>
    <name evidence="1" type="ORF">GCM10009090_01930</name>
</gene>
<keyword evidence="2" id="KW-1185">Reference proteome</keyword>
<sequence length="63" mass="7054">MKNAPPNPTLRDLIALEKAATMELQRRTLAAHARILQLLRQHGGGLDARQRAAIRKYLKRPGS</sequence>
<evidence type="ECO:0000313" key="2">
    <source>
        <dbReference type="Proteomes" id="UP000623958"/>
    </source>
</evidence>
<reference evidence="1" key="2">
    <citation type="submission" date="2020-09" db="EMBL/GenBank/DDBJ databases">
        <authorList>
            <person name="Sun Q."/>
            <person name="Ohkuma M."/>
        </authorList>
    </citation>
    <scope>NUCLEOTIDE SEQUENCE</scope>
    <source>
        <strain evidence="1">JCM 13306</strain>
    </source>
</reference>
<comment type="caution">
    <text evidence="1">The sequence shown here is derived from an EMBL/GenBank/DDBJ whole genome shotgun (WGS) entry which is preliminary data.</text>
</comment>
<dbReference type="RefSeq" id="WP_434025616.1">
    <property type="nucleotide sequence ID" value="NZ_BNBA01000001.1"/>
</dbReference>
<organism evidence="1 2">
    <name type="scientific">Xanthomonas boreopolis</name>
    <dbReference type="NCBI Taxonomy" id="86183"/>
    <lineage>
        <taxon>Bacteria</taxon>
        <taxon>Pseudomonadati</taxon>
        <taxon>Pseudomonadota</taxon>
        <taxon>Gammaproteobacteria</taxon>
        <taxon>Lysobacterales</taxon>
        <taxon>Lysobacteraceae</taxon>
        <taxon>Xanthomonas</taxon>
    </lineage>
</organism>
<dbReference type="EMBL" id="BNBA01000001">
    <property type="protein sequence ID" value="GHH46600.1"/>
    <property type="molecule type" value="Genomic_DNA"/>
</dbReference>